<feature type="compositionally biased region" description="Polar residues" evidence="9">
    <location>
        <begin position="915"/>
        <end position="932"/>
    </location>
</feature>
<feature type="repeat" description="Solcar" evidence="8">
    <location>
        <begin position="155"/>
        <end position="239"/>
    </location>
</feature>
<dbReference type="InParanoid" id="J4HU21"/>
<dbReference type="GO" id="GO:0016020">
    <property type="term" value="C:membrane"/>
    <property type="evidence" value="ECO:0007669"/>
    <property type="project" value="UniProtKB-SubCell"/>
</dbReference>
<feature type="compositionally biased region" description="Pro residues" evidence="9">
    <location>
        <begin position="860"/>
        <end position="869"/>
    </location>
</feature>
<evidence type="ECO:0000256" key="4">
    <source>
        <dbReference type="ARBA" id="ARBA00022692"/>
    </source>
</evidence>
<dbReference type="Proteomes" id="UP000006352">
    <property type="component" value="Unassembled WGS sequence"/>
</dbReference>
<feature type="region of interest" description="Disordered" evidence="9">
    <location>
        <begin position="1072"/>
        <end position="1093"/>
    </location>
</feature>
<reference evidence="10 11" key="1">
    <citation type="journal article" date="2012" name="Appl. Environ. Microbiol.">
        <title>Short-read sequencing for genomic analysis of the brown rot fungus Fibroporia radiculosa.</title>
        <authorList>
            <person name="Tang J.D."/>
            <person name="Perkins A.D."/>
            <person name="Sonstegard T.S."/>
            <person name="Schroeder S.G."/>
            <person name="Burgess S.C."/>
            <person name="Diehl S.V."/>
        </authorList>
    </citation>
    <scope>NUCLEOTIDE SEQUENCE [LARGE SCALE GENOMIC DNA]</scope>
    <source>
        <strain evidence="10 11">TFFH 294</strain>
    </source>
</reference>
<feature type="region of interest" description="Disordered" evidence="9">
    <location>
        <begin position="493"/>
        <end position="617"/>
    </location>
</feature>
<dbReference type="EMBL" id="HE796953">
    <property type="protein sequence ID" value="CCL99872.1"/>
    <property type="molecule type" value="Genomic_DNA"/>
</dbReference>
<feature type="repeat" description="Solcar" evidence="8">
    <location>
        <begin position="1"/>
        <end position="38"/>
    </location>
</feature>
<feature type="compositionally biased region" description="Polar residues" evidence="9">
    <location>
        <begin position="812"/>
        <end position="834"/>
    </location>
</feature>
<accession>J4HU21</accession>
<dbReference type="SUPFAM" id="SSF103506">
    <property type="entry name" value="Mitochondrial carrier"/>
    <property type="match status" value="1"/>
</dbReference>
<evidence type="ECO:0000313" key="10">
    <source>
        <dbReference type="EMBL" id="CCL99872.1"/>
    </source>
</evidence>
<dbReference type="PROSITE" id="PS50920">
    <property type="entry name" value="SOLCAR"/>
    <property type="match status" value="3"/>
</dbReference>
<evidence type="ECO:0000256" key="9">
    <source>
        <dbReference type="SAM" id="MobiDB-lite"/>
    </source>
</evidence>
<feature type="region of interest" description="Disordered" evidence="9">
    <location>
        <begin position="269"/>
        <end position="355"/>
    </location>
</feature>
<dbReference type="OrthoDB" id="756301at2759"/>
<evidence type="ECO:0000256" key="2">
    <source>
        <dbReference type="ARBA" id="ARBA00006375"/>
    </source>
</evidence>
<dbReference type="InterPro" id="IPR018108">
    <property type="entry name" value="MCP_transmembrane"/>
</dbReference>
<feature type="region of interest" description="Disordered" evidence="9">
    <location>
        <begin position="725"/>
        <end position="1046"/>
    </location>
</feature>
<feature type="compositionally biased region" description="Low complexity" evidence="9">
    <location>
        <begin position="728"/>
        <end position="741"/>
    </location>
</feature>
<feature type="compositionally biased region" description="Polar residues" evidence="9">
    <location>
        <begin position="599"/>
        <end position="616"/>
    </location>
</feature>
<keyword evidence="5" id="KW-0677">Repeat</keyword>
<dbReference type="AlphaFoldDB" id="J4HU21"/>
<dbReference type="RefSeq" id="XP_012179155.1">
    <property type="nucleotide sequence ID" value="XM_012323765.1"/>
</dbReference>
<feature type="compositionally biased region" description="Low complexity" evidence="9">
    <location>
        <begin position="835"/>
        <end position="859"/>
    </location>
</feature>
<feature type="region of interest" description="Disordered" evidence="9">
    <location>
        <begin position="368"/>
        <end position="463"/>
    </location>
</feature>
<feature type="compositionally biased region" description="Polar residues" evidence="9">
    <location>
        <begin position="1072"/>
        <end position="1084"/>
    </location>
</feature>
<feature type="compositionally biased region" description="Polar residues" evidence="9">
    <location>
        <begin position="509"/>
        <end position="529"/>
    </location>
</feature>
<proteinExistence type="inferred from homology"/>
<evidence type="ECO:0000256" key="3">
    <source>
        <dbReference type="ARBA" id="ARBA00022448"/>
    </source>
</evidence>
<keyword evidence="7 8" id="KW-0472">Membrane</keyword>
<dbReference type="InterPro" id="IPR050391">
    <property type="entry name" value="Mito_Metabolite_Transporter"/>
</dbReference>
<dbReference type="GeneID" id="24094783"/>
<evidence type="ECO:0000256" key="6">
    <source>
        <dbReference type="ARBA" id="ARBA00022989"/>
    </source>
</evidence>
<feature type="compositionally biased region" description="Polar residues" evidence="9">
    <location>
        <begin position="779"/>
        <end position="793"/>
    </location>
</feature>
<feature type="compositionally biased region" description="Basic and acidic residues" evidence="9">
    <location>
        <begin position="310"/>
        <end position="331"/>
    </location>
</feature>
<feature type="compositionally biased region" description="Polar residues" evidence="9">
    <location>
        <begin position="274"/>
        <end position="283"/>
    </location>
</feature>
<dbReference type="STRING" id="599839.J4HU21"/>
<keyword evidence="3" id="KW-0813">Transport</keyword>
<feature type="compositionally biased region" description="Basic and acidic residues" evidence="9">
    <location>
        <begin position="416"/>
        <end position="438"/>
    </location>
</feature>
<feature type="compositionally biased region" description="Low complexity" evidence="9">
    <location>
        <begin position="1031"/>
        <end position="1046"/>
    </location>
</feature>
<feature type="compositionally biased region" description="Low complexity" evidence="9">
    <location>
        <begin position="285"/>
        <end position="298"/>
    </location>
</feature>
<feature type="compositionally biased region" description="Low complexity" evidence="9">
    <location>
        <begin position="949"/>
        <end position="959"/>
    </location>
</feature>
<feature type="compositionally biased region" description="Polar residues" evidence="9">
    <location>
        <begin position="242"/>
        <end position="254"/>
    </location>
</feature>
<organism evidence="10 11">
    <name type="scientific">Fibroporia radiculosa</name>
    <dbReference type="NCBI Taxonomy" id="599839"/>
    <lineage>
        <taxon>Eukaryota</taxon>
        <taxon>Fungi</taxon>
        <taxon>Dikarya</taxon>
        <taxon>Basidiomycota</taxon>
        <taxon>Agaricomycotina</taxon>
        <taxon>Agaricomycetes</taxon>
        <taxon>Polyporales</taxon>
        <taxon>Fibroporiaceae</taxon>
        <taxon>Fibroporia</taxon>
    </lineage>
</organism>
<dbReference type="InterPro" id="IPR023395">
    <property type="entry name" value="MCP_dom_sf"/>
</dbReference>
<name>J4HU21_9APHY</name>
<evidence type="ECO:0000256" key="5">
    <source>
        <dbReference type="ARBA" id="ARBA00022737"/>
    </source>
</evidence>
<evidence type="ECO:0000256" key="8">
    <source>
        <dbReference type="PROSITE-ProRule" id="PRU00282"/>
    </source>
</evidence>
<keyword evidence="4 8" id="KW-0812">Transmembrane</keyword>
<feature type="repeat" description="Solcar" evidence="8">
    <location>
        <begin position="50"/>
        <end position="146"/>
    </location>
</feature>
<feature type="compositionally biased region" description="Pro residues" evidence="9">
    <location>
        <begin position="888"/>
        <end position="914"/>
    </location>
</feature>
<feature type="compositionally biased region" description="Polar residues" evidence="9">
    <location>
        <begin position="961"/>
        <end position="981"/>
    </location>
</feature>
<dbReference type="Pfam" id="PF00153">
    <property type="entry name" value="Mito_carr"/>
    <property type="match status" value="3"/>
</dbReference>
<dbReference type="HOGENOM" id="CLU_266967_0_0_1"/>
<sequence>MARSEGILSLMNGFSASMLRELVYSGLRLGSYEYFKDKIYDASRGSLHKDGIGLKAAAAIVASTIGSASANPTDLIKVRMQAYYPEGSPYRNMRHAVSVAWKEGSYNAGGAMGGFRALYRGVVPSTTRGVILSVSQICSYDQTKQVLKQRGIMEEGLALHFTASMIAGLVCSITSNPVDVVKVRLMNDKKREYLGVSDCVKIILKREGPLAFYKGFGMCWARRPFRPTSPGSDDDIGIVSGPSRQLSYGGQSQNATTAVLRQPVGFSWNAPNVPGSSGSHPPITSNPTTQLPQSQTTPGNEKSSKKKSSKGKERDKERRRSTSSRRDKGNDNLRTQHPPIAAPHFSTTGTDIPGTRTAFRVDDYVNDPSAAGLPTSQATGPYTSDYRSNGASTALQQPTTHTVPLPGPLGPGSTYRSEEQSKRSYYRHDYEKQRDSAPARRAKHKPPNGSSTANVPAFDHHSSTDNARISHATTHGSDCVAYTHTDNTQAAYSAPNHAKSHSIREKQARPSTSYTPADISTSHANSTVHNPRPFPGSNDYSHDVDAYDSGIANDYNSYEPERSNSSQPATLPSPVTPQHGTGSSERHRRSQKYSHRSESQAPRSNATSYPASSTEPVLTPPVRVLRTVTLLIEDKRTGETECLLTEVRIPLKAADNSEDGFWADAVELCDELQRGPSRIDGPAKVYTMRGKYRQYFLRVTTEGDNDCTSVNLKVKRDRTLEMFVENNSAPSARPISAAPSPQYSPSRYGRELLTPVTDSMTSSPVAAPRPVLPFDPARLSTSSGHDLVTNGSPTPRKRRHSMSSRSSASGSHNMQYSQSHQPSPTTSGSSISRMSPTSQTSPTSQPSPLARYSPVSYSPAPSPSPPLRPPSTHKSSGVPPQDPAQYMQPPPPPLPQPPSPYLPPPTPSQAPNPFLPQSTPSRTATSFLTPSTPSRNLNLPNAPPPTPSSPKFSPSAPRSMDTYTSSSRIDASHMPSSSSRAAFSHQGHMLDTSSSSLPEPSPPKKARLDTPEGDYAPSSERTHYPLSHSRTPSVTGGSRSVSTSSTAAFTTHATNPFSASLPRASGVSTLAQLTPSTPQHSTPVPFQAPSASPEVDNAVGTYLRSILCRGEAWDDFVKGRSSVLRMSEQLRQYRYMKSNFDQYVNTHTPPDLANAPNVTITRAQVLRAFNLPTTWGDDCMEILALTNLYGPVGKRYVDPRVVAMLDETPPISTGMQVKKYLALLREIHSRWTIDHPDF</sequence>
<dbReference type="Gene3D" id="1.50.40.10">
    <property type="entry name" value="Mitochondrial carrier domain"/>
    <property type="match status" value="1"/>
</dbReference>
<feature type="compositionally biased region" description="Polar residues" evidence="9">
    <location>
        <begin position="374"/>
        <end position="402"/>
    </location>
</feature>
<keyword evidence="11" id="KW-1185">Reference proteome</keyword>
<dbReference type="PANTHER" id="PTHR45618">
    <property type="entry name" value="MITOCHONDRIAL DICARBOXYLATE CARRIER-RELATED"/>
    <property type="match status" value="1"/>
</dbReference>
<gene>
    <name evidence="10" type="ORF">FIBRA_01897</name>
</gene>
<keyword evidence="6" id="KW-1133">Transmembrane helix</keyword>
<evidence type="ECO:0000313" key="11">
    <source>
        <dbReference type="Proteomes" id="UP000006352"/>
    </source>
</evidence>
<protein>
    <submittedName>
        <fullName evidence="10">Uncharacterized protein</fullName>
    </submittedName>
</protein>
<comment type="similarity">
    <text evidence="2">Belongs to the mitochondrial carrier (TC 2.A.29) family.</text>
</comment>
<comment type="subcellular location">
    <subcellularLocation>
        <location evidence="1">Membrane</location>
        <topology evidence="1">Multi-pass membrane protein</topology>
    </subcellularLocation>
</comment>
<feature type="region of interest" description="Disordered" evidence="9">
    <location>
        <begin position="229"/>
        <end position="254"/>
    </location>
</feature>
<evidence type="ECO:0000256" key="1">
    <source>
        <dbReference type="ARBA" id="ARBA00004141"/>
    </source>
</evidence>
<evidence type="ECO:0000256" key="7">
    <source>
        <dbReference type="ARBA" id="ARBA00023136"/>
    </source>
</evidence>